<evidence type="ECO:0000256" key="3">
    <source>
        <dbReference type="ARBA" id="ARBA00023295"/>
    </source>
</evidence>
<dbReference type="Gene3D" id="3.20.20.80">
    <property type="entry name" value="Glycosidases"/>
    <property type="match status" value="1"/>
</dbReference>
<dbReference type="RefSeq" id="WP_281461864.1">
    <property type="nucleotide sequence ID" value="NZ_JASBAN010000001.1"/>
</dbReference>
<evidence type="ECO:0000259" key="5">
    <source>
        <dbReference type="Pfam" id="PF01229"/>
    </source>
</evidence>
<dbReference type="PANTHER" id="PTHR12631:SF10">
    <property type="entry name" value="BETA-XYLOSIDASE-LIKE PROTEIN-RELATED"/>
    <property type="match status" value="1"/>
</dbReference>
<evidence type="ECO:0000313" key="7">
    <source>
        <dbReference type="Proteomes" id="UP001431775"/>
    </source>
</evidence>
<dbReference type="PANTHER" id="PTHR12631">
    <property type="entry name" value="ALPHA-L-IDURONIDASE"/>
    <property type="match status" value="1"/>
</dbReference>
<feature type="domain" description="Glycosyl hydrolases family 39 N-terminal catalytic" evidence="5">
    <location>
        <begin position="169"/>
        <end position="284"/>
    </location>
</feature>
<keyword evidence="2 6" id="KW-0378">Hydrolase</keyword>
<proteinExistence type="inferred from homology"/>
<dbReference type="EMBL" id="JASBAN010000001">
    <property type="protein sequence ID" value="MDI2112196.1"/>
    <property type="molecule type" value="Genomic_DNA"/>
</dbReference>
<dbReference type="InterPro" id="IPR017853">
    <property type="entry name" value="GH"/>
</dbReference>
<dbReference type="SUPFAM" id="SSF51445">
    <property type="entry name" value="(Trans)glycosidases"/>
    <property type="match status" value="1"/>
</dbReference>
<comment type="similarity">
    <text evidence="1">Belongs to the glycosyl hydrolase 39 family.</text>
</comment>
<evidence type="ECO:0000256" key="1">
    <source>
        <dbReference type="ARBA" id="ARBA00008875"/>
    </source>
</evidence>
<organism evidence="6 7">
    <name type="scientific">Commensalibacter nepenthis</name>
    <dbReference type="NCBI Taxonomy" id="3043872"/>
    <lineage>
        <taxon>Bacteria</taxon>
        <taxon>Pseudomonadati</taxon>
        <taxon>Pseudomonadota</taxon>
        <taxon>Alphaproteobacteria</taxon>
        <taxon>Acetobacterales</taxon>
        <taxon>Acetobacteraceae</taxon>
    </lineage>
</organism>
<evidence type="ECO:0000313" key="6">
    <source>
        <dbReference type="EMBL" id="MDI2112196.1"/>
    </source>
</evidence>
<feature type="compositionally biased region" description="Gly residues" evidence="4">
    <location>
        <begin position="589"/>
        <end position="608"/>
    </location>
</feature>
<protein>
    <submittedName>
        <fullName evidence="6">Glycoside hydrolase family 39</fullName>
    </submittedName>
</protein>
<dbReference type="InterPro" id="IPR049166">
    <property type="entry name" value="GH39_cat"/>
</dbReference>
<dbReference type="Proteomes" id="UP001431775">
    <property type="component" value="Unassembled WGS sequence"/>
</dbReference>
<comment type="caution">
    <text evidence="6">The sequence shown here is derived from an EMBL/GenBank/DDBJ whole genome shotgun (WGS) entry which is preliminary data.</text>
</comment>
<keyword evidence="3" id="KW-0326">Glycosidase</keyword>
<keyword evidence="7" id="KW-1185">Reference proteome</keyword>
<evidence type="ECO:0000256" key="2">
    <source>
        <dbReference type="ARBA" id="ARBA00022801"/>
    </source>
</evidence>
<feature type="region of interest" description="Disordered" evidence="4">
    <location>
        <begin position="587"/>
        <end position="608"/>
    </location>
</feature>
<dbReference type="GO" id="GO:0016787">
    <property type="term" value="F:hydrolase activity"/>
    <property type="evidence" value="ECO:0007669"/>
    <property type="project" value="UniProtKB-KW"/>
</dbReference>
<dbReference type="Pfam" id="PF01229">
    <property type="entry name" value="Glyco_hydro_39"/>
    <property type="match status" value="1"/>
</dbReference>
<sequence>MVFLVNINKSKINTSAGKGGKIKDVGGVNGSPISVAPGFPDLEDQFNQMGITHVRLHDIFGIGDIDDGFVANRLSNQNQLMLNVPRDSQEKAKTFIAEYGNKRTIFPYAAAGMRANNLNLAMKNVNYKPTDSYIKRILDNNASVNPNNIQRQVMFRVGRTLDGGYEIPENFDIYTTLVGELVKRYSLNYQSIGLPRKVTYWEIWNEPDLTFFWNNNNAQVYYEFYSKIARMIKSIDPDAKVGGCGVANGYNPGGAYIDGLLNYCRRTGTPIDFLSWHFYANLTADPQNFIDIGNSIQTALNKYGYSNIESICTEWNSSPFGRVNILSNVQSATNAAYLTSALIFMQYCKTDKAYYYRGDASSFGLFNDVSNPADSRNKNFCTCAAQGFHLFSRMHETPNILSHDNQFNTGLATLAAQNDAGNKINIIAANYQVDMSFVSGTVTKYNYKQHYLDTNRTVNQLNDSWSIEHWFGGVDPSTVTFDNTVTQKTVVSQLPTYGYLKARARTYTQSNTGVGFQINNISSGYTSFKLTAYRVIEGTRLDRMTASEVSSSIQTYFAGGVLKITDTGAKPSTVTLYSIELVGRDNNNGNGGNGNGGNGNGNGNGGNGNGNGNISGLVRHTVKIPIGKKLPIRDLLPPNYVFTANKRYKIALISMFGEIYTCPGNTVFNAETQSCDSNLAKTFDIEADNLTFTPYISGILYKNTNLNGNAYVGAGQSGGYNDIIDYVLIPQ</sequence>
<gene>
    <name evidence="6" type="ORF">QJV33_02650</name>
</gene>
<evidence type="ECO:0000256" key="4">
    <source>
        <dbReference type="SAM" id="MobiDB-lite"/>
    </source>
</evidence>
<accession>A0ABT6Q5M2</accession>
<dbReference type="InterPro" id="IPR051923">
    <property type="entry name" value="Glycosyl_Hydrolase_39"/>
</dbReference>
<reference evidence="6" key="1">
    <citation type="submission" date="2023-05" db="EMBL/GenBank/DDBJ databases">
        <title>Whole genome sequence of Commensalibacter sp.</title>
        <authorList>
            <person name="Charoenyingcharoen P."/>
            <person name="Yukphan P."/>
        </authorList>
    </citation>
    <scope>NUCLEOTIDE SEQUENCE</scope>
    <source>
        <strain evidence="6">TBRC 10068</strain>
    </source>
</reference>
<name>A0ABT6Q5M2_9PROT</name>